<keyword evidence="5 6" id="KW-0100">Branched-chain amino acid biosynthesis</keyword>
<feature type="domain" description="Pyruvate carboxyltransferase" evidence="8">
    <location>
        <begin position="10"/>
        <end position="260"/>
    </location>
</feature>
<evidence type="ECO:0000256" key="2">
    <source>
        <dbReference type="ARBA" id="ARBA00022605"/>
    </source>
</evidence>
<dbReference type="PROSITE" id="PS00815">
    <property type="entry name" value="AIPM_HOMOCIT_SYNTH_1"/>
    <property type="match status" value="1"/>
</dbReference>
<evidence type="ECO:0000313" key="10">
    <source>
        <dbReference type="Proteomes" id="UP001215956"/>
    </source>
</evidence>
<gene>
    <name evidence="6" type="primary">cimA</name>
    <name evidence="9" type="ORF">P0O24_06650</name>
</gene>
<dbReference type="RefSeq" id="WP_316968964.1">
    <property type="nucleotide sequence ID" value="NZ_JARFPL010000016.1"/>
</dbReference>
<organism evidence="9 10">
    <name type="scientific">Candidatus Methanocrinis alkalitolerans</name>
    <dbReference type="NCBI Taxonomy" id="3033395"/>
    <lineage>
        <taxon>Archaea</taxon>
        <taxon>Methanobacteriati</taxon>
        <taxon>Methanobacteriota</taxon>
        <taxon>Stenosarchaea group</taxon>
        <taxon>Methanomicrobia</taxon>
        <taxon>Methanotrichales</taxon>
        <taxon>Methanotrichaceae</taxon>
        <taxon>Methanocrinis</taxon>
    </lineage>
</organism>
<dbReference type="Proteomes" id="UP001215956">
    <property type="component" value="Unassembled WGS sequence"/>
</dbReference>
<evidence type="ECO:0000256" key="6">
    <source>
        <dbReference type="HAMAP-Rule" id="MF_01028"/>
    </source>
</evidence>
<keyword evidence="3 6" id="KW-0412">Isoleucine biosynthesis</keyword>
<dbReference type="PANTHER" id="PTHR42880:SF2">
    <property type="entry name" value="(R)-CITRAMALATE SYNTHASE CIMA"/>
    <property type="match status" value="1"/>
</dbReference>
<dbReference type="Gene3D" id="1.10.238.260">
    <property type="match status" value="1"/>
</dbReference>
<dbReference type="InterPro" id="IPR013709">
    <property type="entry name" value="2-isopropylmalate_synth_dimer"/>
</dbReference>
<dbReference type="InterPro" id="IPR002034">
    <property type="entry name" value="AIPM/Hcit_synth_CS"/>
</dbReference>
<evidence type="ECO:0000313" key="9">
    <source>
        <dbReference type="EMBL" id="MDF0593259.1"/>
    </source>
</evidence>
<keyword evidence="2 6" id="KW-0028">Amino-acid biosynthesis</keyword>
<dbReference type="PANTHER" id="PTHR42880">
    <property type="entry name" value="HOMOCITRATE SYNTHASE"/>
    <property type="match status" value="1"/>
</dbReference>
<keyword evidence="9" id="KW-0012">Acyltransferase</keyword>
<dbReference type="NCBIfam" id="NF002085">
    <property type="entry name" value="PRK00915.1-2"/>
    <property type="match status" value="1"/>
</dbReference>
<dbReference type="NCBIfam" id="TIGR02090">
    <property type="entry name" value="LEU1_arch"/>
    <property type="match status" value="1"/>
</dbReference>
<comment type="function">
    <text evidence="6">Catalyzes the condensation of pyruvate and acetyl-coenzyme A to form (R)-citramalate.</text>
</comment>
<dbReference type="SUPFAM" id="SSF51569">
    <property type="entry name" value="Aldolase"/>
    <property type="match status" value="1"/>
</dbReference>
<dbReference type="Pfam" id="PF08502">
    <property type="entry name" value="LeuA_dimer"/>
    <property type="match status" value="1"/>
</dbReference>
<accession>A0ABT5XEX7</accession>
<dbReference type="InterPro" id="IPR013785">
    <property type="entry name" value="Aldolase_TIM"/>
</dbReference>
<sequence>MRGIALFGKVHFLDTTLRDGEQTPGVSLSLEEKVEIAQRLDALGVDVIEAGSAVTSEGERRSMKAVADEGLRAEVCSYVRARTDDVDLALECDVGSIHLVVPVSDLHIRSKLRSDRDSVMASAVEVTEYAKDHGLVVELSGEDASRADEPFLRSLYREGIDAGADRLCYCDTVGVLVAERAFEVFKSLSDLPAPVSVHCHDDFGMATANTVAALRGGASMAHVTVNGIGERGGNTSLEEVVMTLESLYGLKTEIKCLELYSLSRLVSRLMGVPVAPNKAIVGENAFTHEAGIHVHGLIADTSTYEPIHPETVGRKRRIVLGKHAGRSSVELALRELGIECDKGELSEILSRVKDLGDKGKRVTDADLQTIAEIVLSIQKVPKVKLDEFTVVSGNRATPTASVRITVNGTEMLEAGTGVGPVDAAINAIRRAISGVRDVRLEEYHVDAITGGTSALVEVWVTMAMGDRSITARGAGADIIMASVEAVLEGINRLMQLEEDG</sequence>
<evidence type="ECO:0000256" key="1">
    <source>
        <dbReference type="ARBA" id="ARBA00006154"/>
    </source>
</evidence>
<keyword evidence="4 6" id="KW-0808">Transferase</keyword>
<comment type="catalytic activity">
    <reaction evidence="6">
        <text>pyruvate + acetyl-CoA + H2O = (3R)-citramalate + CoA + H(+)</text>
        <dbReference type="Rhea" id="RHEA:19045"/>
        <dbReference type="ChEBI" id="CHEBI:15361"/>
        <dbReference type="ChEBI" id="CHEBI:15377"/>
        <dbReference type="ChEBI" id="CHEBI:15378"/>
        <dbReference type="ChEBI" id="CHEBI:30934"/>
        <dbReference type="ChEBI" id="CHEBI:57287"/>
        <dbReference type="ChEBI" id="CHEBI:57288"/>
        <dbReference type="EC" id="2.3.3.21"/>
    </reaction>
</comment>
<dbReference type="Gene3D" id="3.30.160.270">
    <property type="match status" value="1"/>
</dbReference>
<evidence type="ECO:0000256" key="7">
    <source>
        <dbReference type="RuleBase" id="RU003523"/>
    </source>
</evidence>
<comment type="subunit">
    <text evidence="6">Homodimer.</text>
</comment>
<dbReference type="GO" id="GO:0003852">
    <property type="term" value="F:2-isopropylmalate synthase activity"/>
    <property type="evidence" value="ECO:0007669"/>
    <property type="project" value="UniProtKB-EC"/>
</dbReference>
<protein>
    <recommendedName>
        <fullName evidence="6">Putative (R)-citramalate synthase CimA</fullName>
        <ecNumber evidence="6">2.3.3.21</ecNumber>
    </recommendedName>
</protein>
<dbReference type="PROSITE" id="PS50991">
    <property type="entry name" value="PYR_CT"/>
    <property type="match status" value="1"/>
</dbReference>
<dbReference type="InterPro" id="IPR024890">
    <property type="entry name" value="Citramalate_synthase_CimA"/>
</dbReference>
<evidence type="ECO:0000256" key="3">
    <source>
        <dbReference type="ARBA" id="ARBA00022624"/>
    </source>
</evidence>
<dbReference type="SUPFAM" id="SSF110921">
    <property type="entry name" value="2-isopropylmalate synthase LeuA, allosteric (dimerisation) domain"/>
    <property type="match status" value="1"/>
</dbReference>
<comment type="pathway">
    <text evidence="6">Amino-acid biosynthesis; L-isoleucine biosynthesis; 2-oxobutanoate from pyruvate: step 1/3.</text>
</comment>
<dbReference type="PROSITE" id="PS00816">
    <property type="entry name" value="AIPM_HOMOCIT_SYNTH_2"/>
    <property type="match status" value="1"/>
</dbReference>
<dbReference type="InterPro" id="IPR011830">
    <property type="entry name" value="LEU1_arch"/>
</dbReference>
<dbReference type="EMBL" id="JARFPL010000016">
    <property type="protein sequence ID" value="MDF0593259.1"/>
    <property type="molecule type" value="Genomic_DNA"/>
</dbReference>
<evidence type="ECO:0000256" key="5">
    <source>
        <dbReference type="ARBA" id="ARBA00023304"/>
    </source>
</evidence>
<evidence type="ECO:0000259" key="8">
    <source>
        <dbReference type="PROSITE" id="PS50991"/>
    </source>
</evidence>
<dbReference type="Pfam" id="PF00682">
    <property type="entry name" value="HMGL-like"/>
    <property type="match status" value="1"/>
</dbReference>
<comment type="caution">
    <text evidence="9">The sequence shown here is derived from an EMBL/GenBank/DDBJ whole genome shotgun (WGS) entry which is preliminary data.</text>
</comment>
<evidence type="ECO:0000256" key="4">
    <source>
        <dbReference type="ARBA" id="ARBA00022679"/>
    </source>
</evidence>
<reference evidence="9 10" key="1">
    <citation type="submission" date="2023-03" db="EMBL/GenBank/DDBJ databases">
        <title>Whole genome sequencing of Methanotrichaceae archaeon M04Ac.</title>
        <authorList>
            <person name="Khomyakova M.A."/>
            <person name="Merkel A.Y."/>
            <person name="Slobodkin A.I."/>
        </authorList>
    </citation>
    <scope>NUCLEOTIDE SEQUENCE [LARGE SCALE GENOMIC DNA]</scope>
    <source>
        <strain evidence="9 10">M04Ac</strain>
    </source>
</reference>
<dbReference type="HAMAP" id="MF_01028">
    <property type="entry name" value="CimA"/>
    <property type="match status" value="1"/>
</dbReference>
<dbReference type="InterPro" id="IPR036230">
    <property type="entry name" value="LeuA_allosteric_dom_sf"/>
</dbReference>
<dbReference type="CDD" id="cd07940">
    <property type="entry name" value="DRE_TIM_IPMS"/>
    <property type="match status" value="1"/>
</dbReference>
<comment type="similarity">
    <text evidence="1 6 7">Belongs to the alpha-IPM synthase/homocitrate synthase family.</text>
</comment>
<dbReference type="EC" id="2.3.3.21" evidence="6"/>
<dbReference type="InterPro" id="IPR054691">
    <property type="entry name" value="LeuA/HCS_post-cat"/>
</dbReference>
<name>A0ABT5XEX7_9EURY</name>
<dbReference type="Pfam" id="PF22617">
    <property type="entry name" value="HCS_D2"/>
    <property type="match status" value="1"/>
</dbReference>
<dbReference type="SMART" id="SM00917">
    <property type="entry name" value="LeuA_dimer"/>
    <property type="match status" value="1"/>
</dbReference>
<proteinExistence type="inferred from homology"/>
<dbReference type="Gene3D" id="3.20.20.70">
    <property type="entry name" value="Aldolase class I"/>
    <property type="match status" value="1"/>
</dbReference>
<dbReference type="InterPro" id="IPR000891">
    <property type="entry name" value="PYR_CT"/>
</dbReference>
<keyword evidence="10" id="KW-1185">Reference proteome</keyword>